<dbReference type="Proteomes" id="UP000727407">
    <property type="component" value="Unassembled WGS sequence"/>
</dbReference>
<evidence type="ECO:0000313" key="2">
    <source>
        <dbReference type="Proteomes" id="UP000727407"/>
    </source>
</evidence>
<evidence type="ECO:0000313" key="1">
    <source>
        <dbReference type="EMBL" id="KAF5884289.1"/>
    </source>
</evidence>
<comment type="caution">
    <text evidence="1">The sequence shown here is derived from an EMBL/GenBank/DDBJ whole genome shotgun (WGS) entry which is preliminary data.</text>
</comment>
<feature type="non-terminal residue" evidence="1">
    <location>
        <position position="61"/>
    </location>
</feature>
<dbReference type="OrthoDB" id="5593012at2759"/>
<name>A0A8J4WQR1_CLAMG</name>
<gene>
    <name evidence="1" type="primary">dnah3</name>
    <name evidence="1" type="ORF">DAT39_022872</name>
</gene>
<keyword evidence="2" id="KW-1185">Reference proteome</keyword>
<reference evidence="1" key="1">
    <citation type="submission" date="2020-07" db="EMBL/GenBank/DDBJ databases">
        <title>Clarias magur genome sequencing, assembly and annotation.</title>
        <authorList>
            <person name="Kushwaha B."/>
            <person name="Kumar R."/>
            <person name="Das P."/>
            <person name="Joshi C.G."/>
            <person name="Kumar D."/>
            <person name="Nagpure N.S."/>
            <person name="Pandey M."/>
            <person name="Agarwal S."/>
            <person name="Srivastava S."/>
            <person name="Singh M."/>
            <person name="Sahoo L."/>
            <person name="Jayasankar P."/>
            <person name="Meher P.K."/>
            <person name="Koringa P.G."/>
            <person name="Iquebal M.A."/>
            <person name="Das S.P."/>
            <person name="Bit A."/>
            <person name="Patnaik S."/>
            <person name="Patel N."/>
            <person name="Shah T.M."/>
            <person name="Hinsu A."/>
            <person name="Jena J.K."/>
        </authorList>
    </citation>
    <scope>NUCLEOTIDE SEQUENCE</scope>
    <source>
        <strain evidence="1">CIFAMagur01</strain>
        <tissue evidence="1">Testis</tissue>
    </source>
</reference>
<feature type="non-terminal residue" evidence="1">
    <location>
        <position position="1"/>
    </location>
</feature>
<accession>A0A8J4WQR1</accession>
<dbReference type="EMBL" id="QNUK01001309">
    <property type="protein sequence ID" value="KAF5884289.1"/>
    <property type="molecule type" value="Genomic_DNA"/>
</dbReference>
<proteinExistence type="predicted"/>
<dbReference type="AlphaFoldDB" id="A0A8J4WQR1"/>
<organism evidence="1 2">
    <name type="scientific">Clarias magur</name>
    <name type="common">Asian catfish</name>
    <name type="synonym">Macropteronotus magur</name>
    <dbReference type="NCBI Taxonomy" id="1594786"/>
    <lineage>
        <taxon>Eukaryota</taxon>
        <taxon>Metazoa</taxon>
        <taxon>Chordata</taxon>
        <taxon>Craniata</taxon>
        <taxon>Vertebrata</taxon>
        <taxon>Euteleostomi</taxon>
        <taxon>Actinopterygii</taxon>
        <taxon>Neopterygii</taxon>
        <taxon>Teleostei</taxon>
        <taxon>Ostariophysi</taxon>
        <taxon>Siluriformes</taxon>
        <taxon>Clariidae</taxon>
        <taxon>Clarias</taxon>
    </lineage>
</organism>
<sequence length="61" mass="6985">ICQQYQQIMNTVMSVPGTTEELVELCHFLKRTGDVTVHTLRDDISEAARRLEFLLDHAPLT</sequence>
<protein>
    <submittedName>
        <fullName evidence="1">Dynein heavy chain 3, axonemal</fullName>
    </submittedName>
</protein>